<sequence>MLASKLASACTRAAAGLMLVGTLGVAADLQARERPIKPPLSHSESREQDSRTFVPIESPLAALPGLPSERWTGIYQGSSYQIEVPPNWNGMLVMYAHGYRGTGPELTVAPPSIRPWLLQQGYAWAASSYSKNYYDVRAGIEDTNALALAFSSLTGKSQPSKTYITGHSMGGHVAAAAVEAETYATANNRVRYDGSVPMCGVTGDVYEFEYLMNFTLAAQHLAGLGPTTFPATDFQAKLPQIIGALWNTYPTEPSAQGLKLEGIVRELSGGDRPIFAEGFRTSLQSVVLDTGGRDGSVVGILADSLTGNLGTRYQFDTRKAMSAEEREFNDSIIRVIGHPPANSIRPDGLRWIPVVNGQFDVPVVSIHTLGDLYVPFKHQQIYRRNAEANGNGELLVQRAIRAPSHCDFSYQEQVEAMAAMLQWEQQGIKPAGDDVLNPRVVADPAYGCSFTRNEGIPTRALLPACPES</sequence>
<dbReference type="EMBL" id="CP046902">
    <property type="protein sequence ID" value="QGZ32171.1"/>
    <property type="molecule type" value="Genomic_DNA"/>
</dbReference>
<dbReference type="InterPro" id="IPR029058">
    <property type="entry name" value="AB_hydrolase_fold"/>
</dbReference>
<evidence type="ECO:0000313" key="2">
    <source>
        <dbReference type="EMBL" id="QGZ32171.1"/>
    </source>
</evidence>
<feature type="signal peptide" evidence="1">
    <location>
        <begin position="1"/>
        <end position="26"/>
    </location>
</feature>
<gene>
    <name evidence="2" type="ORF">GQA94_19755</name>
</gene>
<name>A0A6I6M0F9_STUST</name>
<dbReference type="SUPFAM" id="SSF53474">
    <property type="entry name" value="alpha/beta-Hydrolases"/>
    <property type="match status" value="1"/>
</dbReference>
<feature type="chain" id="PRO_5026232570" evidence="1">
    <location>
        <begin position="27"/>
        <end position="468"/>
    </location>
</feature>
<dbReference type="Proteomes" id="UP000438983">
    <property type="component" value="Chromosome"/>
</dbReference>
<dbReference type="AlphaFoldDB" id="A0A6I6M0F9"/>
<organism evidence="2 3">
    <name type="scientific">Stutzerimonas stutzeri</name>
    <name type="common">Pseudomonas stutzeri</name>
    <dbReference type="NCBI Taxonomy" id="316"/>
    <lineage>
        <taxon>Bacteria</taxon>
        <taxon>Pseudomonadati</taxon>
        <taxon>Pseudomonadota</taxon>
        <taxon>Gammaproteobacteria</taxon>
        <taxon>Pseudomonadales</taxon>
        <taxon>Pseudomonadaceae</taxon>
        <taxon>Stutzerimonas</taxon>
    </lineage>
</organism>
<dbReference type="OrthoDB" id="7197847at2"/>
<dbReference type="RefSeq" id="WP_158189603.1">
    <property type="nucleotide sequence ID" value="NZ_CP046902.1"/>
</dbReference>
<evidence type="ECO:0000256" key="1">
    <source>
        <dbReference type="SAM" id="SignalP"/>
    </source>
</evidence>
<keyword evidence="1" id="KW-0732">Signal</keyword>
<evidence type="ECO:0000313" key="3">
    <source>
        <dbReference type="Proteomes" id="UP000438983"/>
    </source>
</evidence>
<dbReference type="Gene3D" id="3.40.50.1820">
    <property type="entry name" value="alpha/beta hydrolase"/>
    <property type="match status" value="1"/>
</dbReference>
<reference evidence="2 3" key="1">
    <citation type="submission" date="2019-12" db="EMBL/GenBank/DDBJ databases">
        <title>Complete genome sequence of Pseudomonas stutzeri.</title>
        <authorList>
            <person name="Lim S.R."/>
            <person name="Kim J.H."/>
        </authorList>
    </citation>
    <scope>NUCLEOTIDE SEQUENCE [LARGE SCALE GENOMIC DNA]</scope>
    <source>
        <strain evidence="2 3">PM101005</strain>
    </source>
</reference>
<accession>A0A6I6M0F9</accession>
<keyword evidence="2" id="KW-0378">Hydrolase</keyword>
<proteinExistence type="predicted"/>
<dbReference type="GO" id="GO:0016787">
    <property type="term" value="F:hydrolase activity"/>
    <property type="evidence" value="ECO:0007669"/>
    <property type="project" value="UniProtKB-KW"/>
</dbReference>
<protein>
    <submittedName>
        <fullName evidence="2">Alpha/beta hydrolase</fullName>
    </submittedName>
</protein>